<name>A0AA36DHX6_9BILA</name>
<feature type="non-terminal residue" evidence="2">
    <location>
        <position position="171"/>
    </location>
</feature>
<evidence type="ECO:0000256" key="1">
    <source>
        <dbReference type="SAM" id="Phobius"/>
    </source>
</evidence>
<keyword evidence="1" id="KW-1133">Transmembrane helix</keyword>
<evidence type="ECO:0000313" key="2">
    <source>
        <dbReference type="EMBL" id="CAJ0587951.1"/>
    </source>
</evidence>
<dbReference type="EMBL" id="CATQJA010002710">
    <property type="protein sequence ID" value="CAJ0587951.1"/>
    <property type="molecule type" value="Genomic_DNA"/>
</dbReference>
<feature type="transmembrane region" description="Helical" evidence="1">
    <location>
        <begin position="31"/>
        <end position="57"/>
    </location>
</feature>
<evidence type="ECO:0000313" key="3">
    <source>
        <dbReference type="Proteomes" id="UP001177023"/>
    </source>
</evidence>
<accession>A0AA36DHX6</accession>
<reference evidence="2" key="1">
    <citation type="submission" date="2023-06" db="EMBL/GenBank/DDBJ databases">
        <authorList>
            <person name="Delattre M."/>
        </authorList>
    </citation>
    <scope>NUCLEOTIDE SEQUENCE</scope>
    <source>
        <strain evidence="2">AF72</strain>
    </source>
</reference>
<keyword evidence="3" id="KW-1185">Reference proteome</keyword>
<protein>
    <submittedName>
        <fullName evidence="2">Uncharacterized protein</fullName>
    </submittedName>
</protein>
<sequence length="171" mass="19416">MYVQVGDLEIFVTIYVNSTFVRMSPFKGLHYAIWGFEMSIVLLSLVIQIFFATGIFMERVVASKLLEKYDKRNYPFVGAYLLTFNVSASLSGAFTMMRYLYTDYYRMLLFTFPMMILMTAIAFTIIYVLYCVNGACNVGVAIFGGVAMILLDQQAETTQLLLSLLDLVVVL</sequence>
<dbReference type="Proteomes" id="UP001177023">
    <property type="component" value="Unassembled WGS sequence"/>
</dbReference>
<comment type="caution">
    <text evidence="2">The sequence shown here is derived from an EMBL/GenBank/DDBJ whole genome shotgun (WGS) entry which is preliminary data.</text>
</comment>
<feature type="transmembrane region" description="Helical" evidence="1">
    <location>
        <begin position="108"/>
        <end position="130"/>
    </location>
</feature>
<keyword evidence="1" id="KW-0472">Membrane</keyword>
<organism evidence="2 3">
    <name type="scientific">Mesorhabditis spiculigera</name>
    <dbReference type="NCBI Taxonomy" id="96644"/>
    <lineage>
        <taxon>Eukaryota</taxon>
        <taxon>Metazoa</taxon>
        <taxon>Ecdysozoa</taxon>
        <taxon>Nematoda</taxon>
        <taxon>Chromadorea</taxon>
        <taxon>Rhabditida</taxon>
        <taxon>Rhabditina</taxon>
        <taxon>Rhabditomorpha</taxon>
        <taxon>Rhabditoidea</taxon>
        <taxon>Rhabditidae</taxon>
        <taxon>Mesorhabditinae</taxon>
        <taxon>Mesorhabditis</taxon>
    </lineage>
</organism>
<proteinExistence type="predicted"/>
<keyword evidence="1" id="KW-0812">Transmembrane</keyword>
<gene>
    <name evidence="2" type="ORF">MSPICULIGERA_LOCUS25904</name>
</gene>
<dbReference type="AlphaFoldDB" id="A0AA36DHX6"/>
<feature type="transmembrane region" description="Helical" evidence="1">
    <location>
        <begin position="77"/>
        <end position="101"/>
    </location>
</feature>